<evidence type="ECO:0000256" key="1">
    <source>
        <dbReference type="SAM" id="Coils"/>
    </source>
</evidence>
<keyword evidence="1" id="KW-0175">Coiled coil</keyword>
<keyword evidence="4" id="KW-1185">Reference proteome</keyword>
<comment type="caution">
    <text evidence="3">The sequence shown here is derived from an EMBL/GenBank/DDBJ whole genome shotgun (WGS) entry which is preliminary data.</text>
</comment>
<name>J9DG85_EDHAE</name>
<protein>
    <submittedName>
        <fullName evidence="3">Uncharacterized protein</fullName>
    </submittedName>
</protein>
<reference evidence="3 4" key="1">
    <citation type="submission" date="2011-08" db="EMBL/GenBank/DDBJ databases">
        <authorList>
            <person name="Liu Z.J."/>
            <person name="Shi F.L."/>
            <person name="Lu J.Q."/>
            <person name="Li M."/>
            <person name="Wang Z.L."/>
        </authorList>
    </citation>
    <scope>NUCLEOTIDE SEQUENCE [LARGE SCALE GENOMIC DNA]</scope>
    <source>
        <strain evidence="3 4">USNM 41457</strain>
    </source>
</reference>
<gene>
    <name evidence="3" type="ORF">EDEG_03858</name>
</gene>
<evidence type="ECO:0000313" key="3">
    <source>
        <dbReference type="EMBL" id="EJW01600.1"/>
    </source>
</evidence>
<dbReference type="VEuPathDB" id="MicrosporidiaDB:EDEG_03858"/>
<dbReference type="Proteomes" id="UP000003163">
    <property type="component" value="Unassembled WGS sequence"/>
</dbReference>
<evidence type="ECO:0000256" key="2">
    <source>
        <dbReference type="SAM" id="SignalP"/>
    </source>
</evidence>
<evidence type="ECO:0000313" key="4">
    <source>
        <dbReference type="Proteomes" id="UP000003163"/>
    </source>
</evidence>
<sequence>MLNFNLKLIFTYFSLYTLSTGINIDEIQRMIIQSYNLTKSYERDLITAKHNLIGLELCTSNLFCNPPNFSTNSNSNQLDRNIMEAKAKVEMIELKLKNESMRTDVLESQLVEYLKNKN</sequence>
<dbReference type="AlphaFoldDB" id="J9DG85"/>
<keyword evidence="2" id="KW-0732">Signal</keyword>
<dbReference type="InParanoid" id="J9DG85"/>
<dbReference type="HOGENOM" id="CLU_2073119_0_0_1"/>
<accession>J9DG85</accession>
<feature type="chain" id="PRO_5003823115" evidence="2">
    <location>
        <begin position="22"/>
        <end position="118"/>
    </location>
</feature>
<organism evidence="3 4">
    <name type="scientific">Edhazardia aedis (strain USNM 41457)</name>
    <name type="common">Microsporidian parasite</name>
    <dbReference type="NCBI Taxonomy" id="1003232"/>
    <lineage>
        <taxon>Eukaryota</taxon>
        <taxon>Fungi</taxon>
        <taxon>Fungi incertae sedis</taxon>
        <taxon>Microsporidia</taxon>
        <taxon>Edhazardia</taxon>
    </lineage>
</organism>
<feature type="coiled-coil region" evidence="1">
    <location>
        <begin position="75"/>
        <end position="102"/>
    </location>
</feature>
<reference evidence="4" key="2">
    <citation type="submission" date="2015-07" db="EMBL/GenBank/DDBJ databases">
        <title>Contrasting host-pathogen interactions and genome evolution in two generalist and specialist microsporidian pathogens of mosquitoes.</title>
        <authorList>
            <consortium name="The Broad Institute Genomics Platform"/>
            <consortium name="The Broad Institute Genome Sequencing Center for Infectious Disease"/>
            <person name="Cuomo C.A."/>
            <person name="Sanscrainte N.D."/>
            <person name="Goldberg J.M."/>
            <person name="Heiman D."/>
            <person name="Young S."/>
            <person name="Zeng Q."/>
            <person name="Becnel J.J."/>
            <person name="Birren B.W."/>
        </authorList>
    </citation>
    <scope>NUCLEOTIDE SEQUENCE [LARGE SCALE GENOMIC DNA]</scope>
    <source>
        <strain evidence="4">USNM 41457</strain>
    </source>
</reference>
<feature type="signal peptide" evidence="2">
    <location>
        <begin position="1"/>
        <end position="21"/>
    </location>
</feature>
<proteinExistence type="predicted"/>
<dbReference type="EMBL" id="AFBI03000135">
    <property type="protein sequence ID" value="EJW01600.1"/>
    <property type="molecule type" value="Genomic_DNA"/>
</dbReference>